<dbReference type="Pfam" id="PF07715">
    <property type="entry name" value="Plug"/>
    <property type="match status" value="1"/>
</dbReference>
<dbReference type="PROSITE" id="PS52016">
    <property type="entry name" value="TONB_DEPENDENT_REC_3"/>
    <property type="match status" value="1"/>
</dbReference>
<dbReference type="Gene3D" id="2.60.40.1120">
    <property type="entry name" value="Carboxypeptidase-like, regulatory domain"/>
    <property type="match status" value="1"/>
</dbReference>
<keyword evidence="5" id="KW-0410">Iron transport</keyword>
<keyword evidence="3 14" id="KW-0813">Transport</keyword>
<feature type="chain" id="PRO_5040151586" evidence="16">
    <location>
        <begin position="25"/>
        <end position="796"/>
    </location>
</feature>
<dbReference type="Gene3D" id="2.170.130.10">
    <property type="entry name" value="TonB-dependent receptor, plug domain"/>
    <property type="match status" value="1"/>
</dbReference>
<dbReference type="AlphaFoldDB" id="A0A9Q5GS22"/>
<keyword evidence="11 14" id="KW-0472">Membrane</keyword>
<feature type="domain" description="TonB-dependent receptor-like beta-barrel" evidence="17">
    <location>
        <begin position="345"/>
        <end position="768"/>
    </location>
</feature>
<evidence type="ECO:0000256" key="13">
    <source>
        <dbReference type="ARBA" id="ARBA00023237"/>
    </source>
</evidence>
<dbReference type="Proteomes" id="UP000281028">
    <property type="component" value="Unassembled WGS sequence"/>
</dbReference>
<accession>A0A9Q5GS22</accession>
<dbReference type="PANTHER" id="PTHR32552:SF68">
    <property type="entry name" value="FERRICHROME OUTER MEMBRANE TRANSPORTER_PHAGE RECEPTOR"/>
    <property type="match status" value="1"/>
</dbReference>
<dbReference type="Gene3D" id="2.40.170.20">
    <property type="entry name" value="TonB-dependent receptor, beta-barrel domain"/>
    <property type="match status" value="1"/>
</dbReference>
<evidence type="ECO:0000256" key="9">
    <source>
        <dbReference type="ARBA" id="ARBA00023065"/>
    </source>
</evidence>
<feature type="domain" description="TonB-dependent receptor plug" evidence="18">
    <location>
        <begin position="141"/>
        <end position="235"/>
    </location>
</feature>
<keyword evidence="6 14" id="KW-0812">Transmembrane</keyword>
<comment type="subcellular location">
    <subcellularLocation>
        <location evidence="1 14">Cell outer membrane</location>
        <topology evidence="1 14">Multi-pass membrane protein</topology>
    </subcellularLocation>
</comment>
<dbReference type="InterPro" id="IPR010105">
    <property type="entry name" value="TonB_sidphr_rcpt"/>
</dbReference>
<organism evidence="19 20">
    <name type="scientific">Chitinophaga solisilvae</name>
    <dbReference type="NCBI Taxonomy" id="1233460"/>
    <lineage>
        <taxon>Bacteria</taxon>
        <taxon>Pseudomonadati</taxon>
        <taxon>Bacteroidota</taxon>
        <taxon>Chitinophagia</taxon>
        <taxon>Chitinophagales</taxon>
        <taxon>Chitinophagaceae</taxon>
        <taxon>Chitinophaga</taxon>
    </lineage>
</organism>
<dbReference type="SUPFAM" id="SSF56935">
    <property type="entry name" value="Porins"/>
    <property type="match status" value="1"/>
</dbReference>
<evidence type="ECO:0000256" key="2">
    <source>
        <dbReference type="ARBA" id="ARBA00009810"/>
    </source>
</evidence>
<evidence type="ECO:0000256" key="15">
    <source>
        <dbReference type="RuleBase" id="RU003357"/>
    </source>
</evidence>
<keyword evidence="13 14" id="KW-0998">Cell outer membrane</keyword>
<evidence type="ECO:0000256" key="3">
    <source>
        <dbReference type="ARBA" id="ARBA00022448"/>
    </source>
</evidence>
<evidence type="ECO:0000256" key="14">
    <source>
        <dbReference type="PROSITE-ProRule" id="PRU01360"/>
    </source>
</evidence>
<evidence type="ECO:0000256" key="11">
    <source>
        <dbReference type="ARBA" id="ARBA00023136"/>
    </source>
</evidence>
<dbReference type="InterPro" id="IPR012910">
    <property type="entry name" value="Plug_dom"/>
</dbReference>
<dbReference type="EMBL" id="RIAR02000001">
    <property type="protein sequence ID" value="NSL86856.1"/>
    <property type="molecule type" value="Genomic_DNA"/>
</dbReference>
<dbReference type="InterPro" id="IPR008969">
    <property type="entry name" value="CarboxyPept-like_regulatory"/>
</dbReference>
<dbReference type="PANTHER" id="PTHR32552">
    <property type="entry name" value="FERRICHROME IRON RECEPTOR-RELATED"/>
    <property type="match status" value="1"/>
</dbReference>
<evidence type="ECO:0000313" key="19">
    <source>
        <dbReference type="EMBL" id="NSL86856.1"/>
    </source>
</evidence>
<keyword evidence="20" id="KW-1185">Reference proteome</keyword>
<evidence type="ECO:0000313" key="20">
    <source>
        <dbReference type="Proteomes" id="UP000281028"/>
    </source>
</evidence>
<dbReference type="Pfam" id="PF13715">
    <property type="entry name" value="CarbopepD_reg_2"/>
    <property type="match status" value="1"/>
</dbReference>
<evidence type="ECO:0000256" key="12">
    <source>
        <dbReference type="ARBA" id="ARBA00023170"/>
    </source>
</evidence>
<dbReference type="InterPro" id="IPR039426">
    <property type="entry name" value="TonB-dep_rcpt-like"/>
</dbReference>
<gene>
    <name evidence="19" type="ORF">ECE50_008445</name>
</gene>
<keyword evidence="4 14" id="KW-1134">Transmembrane beta strand</keyword>
<keyword evidence="10 15" id="KW-0798">TonB box</keyword>
<keyword evidence="8" id="KW-0408">Iron</keyword>
<dbReference type="GO" id="GO:0015344">
    <property type="term" value="F:siderophore uptake transmembrane transporter activity"/>
    <property type="evidence" value="ECO:0007669"/>
    <property type="project" value="TreeGrafter"/>
</dbReference>
<protein>
    <submittedName>
        <fullName evidence="19">TonB-dependent receptor</fullName>
    </submittedName>
</protein>
<evidence type="ECO:0000259" key="18">
    <source>
        <dbReference type="Pfam" id="PF07715"/>
    </source>
</evidence>
<name>A0A9Q5GS22_9BACT</name>
<feature type="signal peptide" evidence="16">
    <location>
        <begin position="1"/>
        <end position="24"/>
    </location>
</feature>
<evidence type="ECO:0000256" key="8">
    <source>
        <dbReference type="ARBA" id="ARBA00023004"/>
    </source>
</evidence>
<dbReference type="SUPFAM" id="SSF49464">
    <property type="entry name" value="Carboxypeptidase regulatory domain-like"/>
    <property type="match status" value="1"/>
</dbReference>
<dbReference type="InterPro" id="IPR036942">
    <property type="entry name" value="Beta-barrel_TonB_sf"/>
</dbReference>
<evidence type="ECO:0000256" key="7">
    <source>
        <dbReference type="ARBA" id="ARBA00022729"/>
    </source>
</evidence>
<dbReference type="GO" id="GO:0015891">
    <property type="term" value="P:siderophore transport"/>
    <property type="evidence" value="ECO:0007669"/>
    <property type="project" value="InterPro"/>
</dbReference>
<evidence type="ECO:0000256" key="10">
    <source>
        <dbReference type="ARBA" id="ARBA00023077"/>
    </source>
</evidence>
<dbReference type="CDD" id="cd01347">
    <property type="entry name" value="ligand_gated_channel"/>
    <property type="match status" value="1"/>
</dbReference>
<dbReference type="GO" id="GO:0038023">
    <property type="term" value="F:signaling receptor activity"/>
    <property type="evidence" value="ECO:0007669"/>
    <property type="project" value="InterPro"/>
</dbReference>
<comment type="similarity">
    <text evidence="2 14 15">Belongs to the TonB-dependent receptor family.</text>
</comment>
<evidence type="ECO:0000256" key="5">
    <source>
        <dbReference type="ARBA" id="ARBA00022496"/>
    </source>
</evidence>
<evidence type="ECO:0000256" key="6">
    <source>
        <dbReference type="ARBA" id="ARBA00022692"/>
    </source>
</evidence>
<evidence type="ECO:0000259" key="17">
    <source>
        <dbReference type="Pfam" id="PF00593"/>
    </source>
</evidence>
<evidence type="ECO:0000256" key="4">
    <source>
        <dbReference type="ARBA" id="ARBA00022452"/>
    </source>
</evidence>
<dbReference type="GO" id="GO:0009279">
    <property type="term" value="C:cell outer membrane"/>
    <property type="evidence" value="ECO:0007669"/>
    <property type="project" value="UniProtKB-SubCell"/>
</dbReference>
<proteinExistence type="inferred from homology"/>
<evidence type="ECO:0000256" key="16">
    <source>
        <dbReference type="SAM" id="SignalP"/>
    </source>
</evidence>
<comment type="caution">
    <text evidence="19">The sequence shown here is derived from an EMBL/GenBank/DDBJ whole genome shotgun (WGS) entry which is preliminary data.</text>
</comment>
<dbReference type="InterPro" id="IPR037066">
    <property type="entry name" value="Plug_dom_sf"/>
</dbReference>
<keyword evidence="12 19" id="KW-0675">Receptor</keyword>
<dbReference type="Pfam" id="PF00593">
    <property type="entry name" value="TonB_dep_Rec_b-barrel"/>
    <property type="match status" value="1"/>
</dbReference>
<reference evidence="19" key="1">
    <citation type="submission" date="2020-05" db="EMBL/GenBank/DDBJ databases">
        <title>Chitinophaga laudate sp. nov., isolated from a tropical peat swamp.</title>
        <authorList>
            <person name="Goh C.B.S."/>
            <person name="Lee M.S."/>
            <person name="Parimannan S."/>
            <person name="Pasbakhsh P."/>
            <person name="Yule C.M."/>
            <person name="Rajandas H."/>
            <person name="Loke S."/>
            <person name="Croft L."/>
            <person name="Tan J.B.L."/>
        </authorList>
    </citation>
    <scope>NUCLEOTIDE SEQUENCE</scope>
    <source>
        <strain evidence="19">Mgbs1</strain>
    </source>
</reference>
<evidence type="ECO:0000256" key="1">
    <source>
        <dbReference type="ARBA" id="ARBA00004571"/>
    </source>
</evidence>
<keyword evidence="7 16" id="KW-0732">Signal</keyword>
<sequence>MRRLIHVLCCMAALVCSGTSLSYAGSLGESIRGNIVTADKQPAVAVSVLLKEANRVALSDDNGNFIFNKVKAGDYTLEISLIGHAAVTRKVTVHENQATVVAITLEKTSQQLSEFIVTSGATRFAKKKSDQVARMQLSNLENAQVYTVLPKELLQEQLVTDFRGALQTAPGVTNVTQGVGSGGIGLSIRMRGFSGTNAGGAIRNGMATNWMSMSDPVNLESIEVIKGPSGTLFGGVMISYGGLVNRVTKKPFDEYRGEVGYTTGSFGFNRLTADVNTPLNKEKTVLMRLNAALEKSGSFLDYGRSSTMAFAPAFTFKLNDRLTVDLDVEMFRTKRNTTYIGRIADTVKARSFDQLSFDFQRSYTSNNLQSEANILNAFAKATYKISDTWTSTTSYSYANTENNANYLFLLVNSDTTMQRQLMNIPSSFGVNQLQQNFNGDFKIGGMRNRLLVGLDYTQVTSNDRRTVIPVFDVVKINQDAADISIEKYQQQLADKKRTPYNRNYQTYSAYAADVLNLTPSLMVMLSGRIDHYNSKFDKFSQTAFSPKAGIVYQVLRDKVSLFTNYASGFSNPTPKLIYAEDEKEKTNLKPEISRQFEGGVKVELLSGKLSGTVSYYDIEVQNMTREDREHPNYYLQDATQRSSGIETDLIANPFRGMHMIFGYGYNNSRYTKADSTVQGLRAPSAPQHVANWWISYKLQHGIAKGLGFGFGGNYQSESFFINNRVKSKEKGGYNTEAVTFMAPSFVRLDATIFYDQPRYRIGVKVNNLANREYWTTDAWATREPTRQLVVNMSYKF</sequence>
<keyword evidence="9" id="KW-0406">Ion transport</keyword>
<dbReference type="NCBIfam" id="TIGR01783">
    <property type="entry name" value="TonB-siderophor"/>
    <property type="match status" value="1"/>
</dbReference>
<dbReference type="InterPro" id="IPR000531">
    <property type="entry name" value="Beta-barrel_TonB"/>
</dbReference>